<organism evidence="3 4">
    <name type="scientific">Aspergillus wentii DTO 134E9</name>
    <dbReference type="NCBI Taxonomy" id="1073089"/>
    <lineage>
        <taxon>Eukaryota</taxon>
        <taxon>Fungi</taxon>
        <taxon>Dikarya</taxon>
        <taxon>Ascomycota</taxon>
        <taxon>Pezizomycotina</taxon>
        <taxon>Eurotiomycetes</taxon>
        <taxon>Eurotiomycetidae</taxon>
        <taxon>Eurotiales</taxon>
        <taxon>Aspergillaceae</taxon>
        <taxon>Aspergillus</taxon>
        <taxon>Aspergillus subgen. Cremei</taxon>
    </lineage>
</organism>
<dbReference type="InterPro" id="IPR013830">
    <property type="entry name" value="SGNH_hydro"/>
</dbReference>
<dbReference type="CDD" id="cd01823">
    <property type="entry name" value="SEST_like"/>
    <property type="match status" value="1"/>
</dbReference>
<keyword evidence="4" id="KW-1185">Reference proteome</keyword>
<dbReference type="PANTHER" id="PTHR37981">
    <property type="entry name" value="LIPASE 2"/>
    <property type="match status" value="1"/>
</dbReference>
<gene>
    <name evidence="3" type="ORF">ASPWEDRAFT_24065</name>
</gene>
<dbReference type="InterPro" id="IPR036514">
    <property type="entry name" value="SGNH_hydro_sf"/>
</dbReference>
<dbReference type="Gene3D" id="3.40.50.1110">
    <property type="entry name" value="SGNH hydrolase"/>
    <property type="match status" value="1"/>
</dbReference>
<reference evidence="4" key="1">
    <citation type="journal article" date="2017" name="Genome Biol.">
        <title>Comparative genomics reveals high biological diversity and specific adaptations in the industrially and medically important fungal genus Aspergillus.</title>
        <authorList>
            <person name="de Vries R.P."/>
            <person name="Riley R."/>
            <person name="Wiebenga A."/>
            <person name="Aguilar-Osorio G."/>
            <person name="Amillis S."/>
            <person name="Uchima C.A."/>
            <person name="Anderluh G."/>
            <person name="Asadollahi M."/>
            <person name="Askin M."/>
            <person name="Barry K."/>
            <person name="Battaglia E."/>
            <person name="Bayram O."/>
            <person name="Benocci T."/>
            <person name="Braus-Stromeyer S.A."/>
            <person name="Caldana C."/>
            <person name="Canovas D."/>
            <person name="Cerqueira G.C."/>
            <person name="Chen F."/>
            <person name="Chen W."/>
            <person name="Choi C."/>
            <person name="Clum A."/>
            <person name="Dos Santos R.A."/>
            <person name="Damasio A.R."/>
            <person name="Diallinas G."/>
            <person name="Emri T."/>
            <person name="Fekete E."/>
            <person name="Flipphi M."/>
            <person name="Freyberg S."/>
            <person name="Gallo A."/>
            <person name="Gournas C."/>
            <person name="Habgood R."/>
            <person name="Hainaut M."/>
            <person name="Harispe M.L."/>
            <person name="Henrissat B."/>
            <person name="Hilden K.S."/>
            <person name="Hope R."/>
            <person name="Hossain A."/>
            <person name="Karabika E."/>
            <person name="Karaffa L."/>
            <person name="Karanyi Z."/>
            <person name="Krasevec N."/>
            <person name="Kuo A."/>
            <person name="Kusch H."/>
            <person name="LaButti K."/>
            <person name="Lagendijk E.L."/>
            <person name="Lapidus A."/>
            <person name="Levasseur A."/>
            <person name="Lindquist E."/>
            <person name="Lipzen A."/>
            <person name="Logrieco A.F."/>
            <person name="MacCabe A."/>
            <person name="Maekelae M.R."/>
            <person name="Malavazi I."/>
            <person name="Melin P."/>
            <person name="Meyer V."/>
            <person name="Mielnichuk N."/>
            <person name="Miskei M."/>
            <person name="Molnar A.P."/>
            <person name="Mule G."/>
            <person name="Ngan C.Y."/>
            <person name="Orejas M."/>
            <person name="Orosz E."/>
            <person name="Ouedraogo J.P."/>
            <person name="Overkamp K.M."/>
            <person name="Park H.-S."/>
            <person name="Perrone G."/>
            <person name="Piumi F."/>
            <person name="Punt P.J."/>
            <person name="Ram A.F."/>
            <person name="Ramon A."/>
            <person name="Rauscher S."/>
            <person name="Record E."/>
            <person name="Riano-Pachon D.M."/>
            <person name="Robert V."/>
            <person name="Roehrig J."/>
            <person name="Ruller R."/>
            <person name="Salamov A."/>
            <person name="Salih N.S."/>
            <person name="Samson R.A."/>
            <person name="Sandor E."/>
            <person name="Sanguinetti M."/>
            <person name="Schuetze T."/>
            <person name="Sepcic K."/>
            <person name="Shelest E."/>
            <person name="Sherlock G."/>
            <person name="Sophianopoulou V."/>
            <person name="Squina F.M."/>
            <person name="Sun H."/>
            <person name="Susca A."/>
            <person name="Todd R.B."/>
            <person name="Tsang A."/>
            <person name="Unkles S.E."/>
            <person name="van de Wiele N."/>
            <person name="van Rossen-Uffink D."/>
            <person name="Oliveira J.V."/>
            <person name="Vesth T.C."/>
            <person name="Visser J."/>
            <person name="Yu J.-H."/>
            <person name="Zhou M."/>
            <person name="Andersen M.R."/>
            <person name="Archer D.B."/>
            <person name="Baker S.E."/>
            <person name="Benoit I."/>
            <person name="Brakhage A.A."/>
            <person name="Braus G.H."/>
            <person name="Fischer R."/>
            <person name="Frisvad J.C."/>
            <person name="Goldman G.H."/>
            <person name="Houbraken J."/>
            <person name="Oakley B."/>
            <person name="Pocsi I."/>
            <person name="Scazzocchio C."/>
            <person name="Seiboth B."/>
            <person name="vanKuyk P.A."/>
            <person name="Wortman J."/>
            <person name="Dyer P.S."/>
            <person name="Grigoriev I.V."/>
        </authorList>
    </citation>
    <scope>NUCLEOTIDE SEQUENCE [LARGE SCALE GENOMIC DNA]</scope>
    <source>
        <strain evidence="4">DTO 134E9</strain>
    </source>
</reference>
<sequence length="624" mass="68344">MKPWASLSLCALLPFVFPSSATNTSALQLKRSPDKDPTDFSWIKRWAAVGDSFTAGIGSGNVYSNDRGDVSCSRYDYSYPVILNQYFGPSVTQFKYSACSGATSEDISGQIKGLPSDLDLAVLTAGGNDLCLTSIIMKCILQSVTSESNCNKAITTAQDAIDNLLQSNVQDLLTSLDKKMNKDGIIVLASYAQYFDTSNDECTNQQDWVFPGQAGSTSLLLTKDRRSKFNTLVENTNKKLQAAVTAAAKNSKAKIVFADWDPWGESAKGRFCEQGASPDPFDKSNDRVLFFKLPTYKVLNPGLVMRDEFGFSGLETTSNVTSAMEEKDTADYLSALALDTREADVKQPACGKGLLSGALPDKIGKIFHPSKLGHEAMASFVSFAVTQARSSILGIDDPLCEPVNDLKCSQDSGSKQYASAYSLYLHTEEFCSSMKKNAPSGKYGWSYSKTYNKDTPDEATFSLELEQTASASDEKACNRAVNQILDGCDGNDKNNPMNWKFGGTYKNGGYTYKITPNRKKRPFPVPKKPTSSCTGSYKFVLDRYNIRGAGWASWDFGKDSLKPNSTHCFGKGLTGWYFEYFDEPDKNGYEWLAKFNSPIWTKARCYNNNKVQRGAGGPSSGGCS</sequence>
<dbReference type="VEuPathDB" id="FungiDB:ASPWEDRAFT_24065"/>
<dbReference type="Pfam" id="PF13472">
    <property type="entry name" value="Lipase_GDSL_2"/>
    <property type="match status" value="1"/>
</dbReference>
<accession>A0A1L9RT68</accession>
<dbReference type="GO" id="GO:0006629">
    <property type="term" value="P:lipid metabolic process"/>
    <property type="evidence" value="ECO:0007669"/>
    <property type="project" value="TreeGrafter"/>
</dbReference>
<feature type="domain" description="SGNH hydrolase-type esterase" evidence="2">
    <location>
        <begin position="48"/>
        <end position="265"/>
    </location>
</feature>
<dbReference type="EMBL" id="KV878210">
    <property type="protein sequence ID" value="OJJ38094.1"/>
    <property type="molecule type" value="Genomic_DNA"/>
</dbReference>
<proteinExistence type="predicted"/>
<dbReference type="PANTHER" id="PTHR37981:SF1">
    <property type="entry name" value="SGNH HYDROLASE-TYPE ESTERASE DOMAIN-CONTAINING PROTEIN"/>
    <property type="match status" value="1"/>
</dbReference>
<dbReference type="Proteomes" id="UP000184383">
    <property type="component" value="Unassembled WGS sequence"/>
</dbReference>
<dbReference type="AlphaFoldDB" id="A0A1L9RT68"/>
<dbReference type="GO" id="GO:0016788">
    <property type="term" value="F:hydrolase activity, acting on ester bonds"/>
    <property type="evidence" value="ECO:0007669"/>
    <property type="project" value="InterPro"/>
</dbReference>
<dbReference type="STRING" id="1073089.A0A1L9RT68"/>
<dbReference type="GeneID" id="63748412"/>
<evidence type="ECO:0000313" key="3">
    <source>
        <dbReference type="EMBL" id="OJJ38094.1"/>
    </source>
</evidence>
<protein>
    <recommendedName>
        <fullName evidence="2">SGNH hydrolase-type esterase domain-containing protein</fullName>
    </recommendedName>
</protein>
<name>A0A1L9RT68_ASPWE</name>
<feature type="signal peptide" evidence="1">
    <location>
        <begin position="1"/>
        <end position="21"/>
    </location>
</feature>
<feature type="chain" id="PRO_5013335905" description="SGNH hydrolase-type esterase domain-containing protein" evidence="1">
    <location>
        <begin position="22"/>
        <end position="624"/>
    </location>
</feature>
<dbReference type="InterPro" id="IPR037460">
    <property type="entry name" value="SEST-like"/>
</dbReference>
<dbReference type="OrthoDB" id="1896086at2759"/>
<dbReference type="RefSeq" id="XP_040691770.1">
    <property type="nucleotide sequence ID" value="XM_040832564.1"/>
</dbReference>
<dbReference type="SUPFAM" id="SSF52266">
    <property type="entry name" value="SGNH hydrolase"/>
    <property type="match status" value="1"/>
</dbReference>
<evidence type="ECO:0000313" key="4">
    <source>
        <dbReference type="Proteomes" id="UP000184383"/>
    </source>
</evidence>
<evidence type="ECO:0000256" key="1">
    <source>
        <dbReference type="SAM" id="SignalP"/>
    </source>
</evidence>
<evidence type="ECO:0000259" key="2">
    <source>
        <dbReference type="Pfam" id="PF13472"/>
    </source>
</evidence>
<dbReference type="Pfam" id="PF18647">
    <property type="entry name" value="Fungal_lectin_2"/>
    <property type="match status" value="1"/>
</dbReference>
<keyword evidence="1" id="KW-0732">Signal</keyword>